<proteinExistence type="predicted"/>
<organism evidence="1 2">
    <name type="scientific">Flavobacterium phragmitis</name>
    <dbReference type="NCBI Taxonomy" id="739143"/>
    <lineage>
        <taxon>Bacteria</taxon>
        <taxon>Pseudomonadati</taxon>
        <taxon>Bacteroidota</taxon>
        <taxon>Flavobacteriia</taxon>
        <taxon>Flavobacteriales</taxon>
        <taxon>Flavobacteriaceae</taxon>
        <taxon>Flavobacterium</taxon>
    </lineage>
</organism>
<dbReference type="EMBL" id="FOMH01000013">
    <property type="protein sequence ID" value="SFD84326.1"/>
    <property type="molecule type" value="Genomic_DNA"/>
</dbReference>
<reference evidence="2" key="1">
    <citation type="submission" date="2016-10" db="EMBL/GenBank/DDBJ databases">
        <authorList>
            <person name="Varghese N."/>
            <person name="Submissions S."/>
        </authorList>
    </citation>
    <scope>NUCLEOTIDE SEQUENCE [LARGE SCALE GENOMIC DNA]</scope>
    <source>
        <strain evidence="2">CGMCC 1.10370</strain>
    </source>
</reference>
<protein>
    <submittedName>
        <fullName evidence="1">Uncharacterized protein</fullName>
    </submittedName>
</protein>
<evidence type="ECO:0000313" key="2">
    <source>
        <dbReference type="Proteomes" id="UP000199672"/>
    </source>
</evidence>
<evidence type="ECO:0000313" key="1">
    <source>
        <dbReference type="EMBL" id="SFD84326.1"/>
    </source>
</evidence>
<keyword evidence="2" id="KW-1185">Reference proteome</keyword>
<name>A0A1I1VMT6_9FLAO</name>
<gene>
    <name evidence="1" type="ORF">SAMN05216297_11310</name>
</gene>
<dbReference type="AlphaFoldDB" id="A0A1I1VMT6"/>
<accession>A0A1I1VMT6</accession>
<dbReference type="STRING" id="739143.SAMN05216297_11310"/>
<sequence>MAFDFFTKTLTTELFLQALNHFIFDSLNYNSSNKKQLKQNDKSNYNRYRCFIYN</sequence>
<dbReference type="Proteomes" id="UP000199672">
    <property type="component" value="Unassembled WGS sequence"/>
</dbReference>